<comment type="subunit">
    <text evidence="5">Part of the mitochondrial complex I assembly/MCIA complex that comprises at least the core subunits TMEM126B, NDUFAF1, ECSIT and ACAD9 and complement subunits such as COA1 and TMEM186. Interacts with ECSIT. Interacts with ACAD9. At early stages of complex I assembly, it is found in intermediate subcomplexes that contain different subunits including NDUFB6, NDUFA6, NDUFA9, NDUFS3, NDUFS7, ND1, ND2 and ND3. Interacts with TMEM70 and TMEM242.</text>
</comment>
<dbReference type="PANTHER" id="PTHR13194:SF19">
    <property type="entry name" value="NAD(P)-BINDING ROSSMANN-FOLD SUPERFAMILY PROTEIN"/>
    <property type="match status" value="1"/>
</dbReference>
<organism evidence="7 8">
    <name type="scientific">Oikopleura dioica</name>
    <name type="common">Tunicate</name>
    <dbReference type="NCBI Taxonomy" id="34765"/>
    <lineage>
        <taxon>Eukaryota</taxon>
        <taxon>Metazoa</taxon>
        <taxon>Chordata</taxon>
        <taxon>Tunicata</taxon>
        <taxon>Appendicularia</taxon>
        <taxon>Copelata</taxon>
        <taxon>Oikopleuridae</taxon>
        <taxon>Oikopleura</taxon>
    </lineage>
</organism>
<evidence type="ECO:0000313" key="8">
    <source>
        <dbReference type="Proteomes" id="UP001158576"/>
    </source>
</evidence>
<comment type="function">
    <text evidence="3">As part of the MCIA complex, involved in the assembly of the mitochondrial complex I.</text>
</comment>
<dbReference type="PANTHER" id="PTHR13194">
    <property type="entry name" value="COMPLEX I INTERMEDIATE-ASSOCIATED PROTEIN 30"/>
    <property type="match status" value="1"/>
</dbReference>
<dbReference type="SUPFAM" id="SSF49785">
    <property type="entry name" value="Galactose-binding domain-like"/>
    <property type="match status" value="1"/>
</dbReference>
<dbReference type="Proteomes" id="UP001158576">
    <property type="component" value="Chromosome 2"/>
</dbReference>
<dbReference type="InterPro" id="IPR008979">
    <property type="entry name" value="Galactose-bd-like_sf"/>
</dbReference>
<evidence type="ECO:0000256" key="5">
    <source>
        <dbReference type="ARBA" id="ARBA00047124"/>
    </source>
</evidence>
<evidence type="ECO:0000313" key="7">
    <source>
        <dbReference type="EMBL" id="CAG5109846.1"/>
    </source>
</evidence>
<evidence type="ECO:0000256" key="3">
    <source>
        <dbReference type="ARBA" id="ARBA00029396"/>
    </source>
</evidence>
<reference evidence="7 8" key="1">
    <citation type="submission" date="2021-04" db="EMBL/GenBank/DDBJ databases">
        <authorList>
            <person name="Bliznina A."/>
        </authorList>
    </citation>
    <scope>NUCLEOTIDE SEQUENCE [LARGE SCALE GENOMIC DNA]</scope>
</reference>
<evidence type="ECO:0000259" key="6">
    <source>
        <dbReference type="Pfam" id="PF08547"/>
    </source>
</evidence>
<keyword evidence="8" id="KW-1185">Reference proteome</keyword>
<dbReference type="InterPro" id="IPR013857">
    <property type="entry name" value="NADH-UbQ_OxRdtase-assoc_prot30"/>
</dbReference>
<evidence type="ECO:0000256" key="4">
    <source>
        <dbReference type="ARBA" id="ARBA00031882"/>
    </source>
</evidence>
<evidence type="ECO:0000256" key="2">
    <source>
        <dbReference type="ARBA" id="ARBA00020004"/>
    </source>
</evidence>
<accession>A0ABN7SX07</accession>
<protein>
    <recommendedName>
        <fullName evidence="2">Complex I intermediate-associated protein 30, mitochondrial</fullName>
    </recommendedName>
    <alternativeName>
        <fullName evidence="4">NADH dehydrogenase [ubiquinone] 1 alpha subcomplex assembly factor 1</fullName>
    </alternativeName>
</protein>
<comment type="similarity">
    <text evidence="1">Belongs to the CIA30 family.</text>
</comment>
<dbReference type="EMBL" id="OU015567">
    <property type="protein sequence ID" value="CAG5109846.1"/>
    <property type="molecule type" value="Genomic_DNA"/>
</dbReference>
<proteinExistence type="inferred from homology"/>
<name>A0ABN7SX07_OIKDI</name>
<gene>
    <name evidence="7" type="ORF">OKIOD_LOCUS13092</name>
</gene>
<dbReference type="Pfam" id="PF08547">
    <property type="entry name" value="CIA30"/>
    <property type="match status" value="1"/>
</dbReference>
<sequence>MQRLKNIFSAMVTPAQSVEMDPSIFFGSKWWTINDNVMGGVSTGKVEKIDEMLKFTGQLSNDFNGGFASCRTKFKAGTMKGFKGIEVEVKGSARTFQARFNPAFSTQLGRYSRGSYMTTFDVTEEWQLIRIPFEKTTFDWKGHQIKDVPKIKPETLVGCGFLLYDQIYDKPFELYCKNMKGYK</sequence>
<evidence type="ECO:0000256" key="1">
    <source>
        <dbReference type="ARBA" id="ARBA00007884"/>
    </source>
</evidence>
<dbReference type="InterPro" id="IPR039131">
    <property type="entry name" value="NDUFAF1"/>
</dbReference>
<feature type="domain" description="NADH:ubiquinone oxidoreductase intermediate-associated protein 30" evidence="6">
    <location>
        <begin position="28"/>
        <end position="174"/>
    </location>
</feature>